<accession>A0A2H4U4Z8</accession>
<reference evidence="1 2" key="1">
    <citation type="submission" date="2016-10" db="EMBL/GenBank/DDBJ databases">
        <authorList>
            <person name="Varghese N."/>
        </authorList>
    </citation>
    <scope>NUCLEOTIDE SEQUENCE [LARGE SCALE GENOMIC DNA]</scope>
    <source>
        <strain evidence="1 2">KB11</strain>
    </source>
</reference>
<sequence length="183" mass="20795">MCEVLNNVVNVISGLDGVLEVRQLSNDDILKIIDMEAQRSKDIVPVFNEGVQECFKRDVCFVIFKKGYFRVPPTPTVLLTFDGEILGHDVFDPEDKEKFRADEDIMFLSDDFVIFKDVLNNYNLEKGNEYFVLPPVPFPELDPFKLDGVVSSSPSTKSDEYLKNKYSYGDDSSIATIIVSFNI</sequence>
<dbReference type="RefSeq" id="WP_100815209.1">
    <property type="nucleotide sequence ID" value="NZ_CAYAUZ010000049.1"/>
</dbReference>
<gene>
    <name evidence="1" type="ORF">BK798_01515</name>
</gene>
<dbReference type="GeneID" id="35118015"/>
<dbReference type="AlphaFoldDB" id="A0A2H4U4Z8"/>
<name>A0A2H4U4Z8_METSM</name>
<organism evidence="1 2">
    <name type="scientific">Methanobrevibacter smithii</name>
    <dbReference type="NCBI Taxonomy" id="2173"/>
    <lineage>
        <taxon>Archaea</taxon>
        <taxon>Methanobacteriati</taxon>
        <taxon>Methanobacteriota</taxon>
        <taxon>Methanomada group</taxon>
        <taxon>Methanobacteria</taxon>
        <taxon>Methanobacteriales</taxon>
        <taxon>Methanobacteriaceae</taxon>
        <taxon>Methanobrevibacter</taxon>
    </lineage>
</organism>
<protein>
    <submittedName>
        <fullName evidence="1">Uncharacterized protein</fullName>
    </submittedName>
</protein>
<evidence type="ECO:0000313" key="1">
    <source>
        <dbReference type="EMBL" id="ATZ59177.1"/>
    </source>
</evidence>
<dbReference type="Proteomes" id="UP000232133">
    <property type="component" value="Chromosome"/>
</dbReference>
<dbReference type="EMBL" id="CP017803">
    <property type="protein sequence ID" value="ATZ59177.1"/>
    <property type="molecule type" value="Genomic_DNA"/>
</dbReference>
<evidence type="ECO:0000313" key="2">
    <source>
        <dbReference type="Proteomes" id="UP000232133"/>
    </source>
</evidence>
<proteinExistence type="predicted"/>